<evidence type="ECO:0000256" key="2">
    <source>
        <dbReference type="ARBA" id="ARBA00023277"/>
    </source>
</evidence>
<dbReference type="PRINTS" id="PR00750">
    <property type="entry name" value="BETAAMYLASE"/>
</dbReference>
<dbReference type="Gene3D" id="3.20.20.80">
    <property type="entry name" value="Glycosidases"/>
    <property type="match status" value="1"/>
</dbReference>
<feature type="compositionally biased region" description="Basic and acidic residues" evidence="5">
    <location>
        <begin position="87"/>
        <end position="99"/>
    </location>
</feature>
<dbReference type="PANTHER" id="PTHR31352">
    <property type="entry name" value="BETA-AMYLASE 1, CHLOROPLASTIC"/>
    <property type="match status" value="1"/>
</dbReference>
<keyword evidence="2 4" id="KW-0119">Carbohydrate metabolism</keyword>
<evidence type="ECO:0000256" key="4">
    <source>
        <dbReference type="RuleBase" id="RU000509"/>
    </source>
</evidence>
<comment type="catalytic activity">
    <reaction evidence="4">
        <text>Hydrolysis of (1-&gt;4)-alpha-D-glucosidic linkages in polysaccharides so as to remove successive maltose units from the non-reducing ends of the chains.</text>
        <dbReference type="EC" id="3.2.1.2"/>
    </reaction>
</comment>
<evidence type="ECO:0000313" key="8">
    <source>
        <dbReference type="Proteomes" id="UP001604336"/>
    </source>
</evidence>
<evidence type="ECO:0000256" key="3">
    <source>
        <dbReference type="ARBA" id="ARBA00023326"/>
    </source>
</evidence>
<feature type="compositionally biased region" description="Polar residues" evidence="5">
    <location>
        <begin position="70"/>
        <end position="81"/>
    </location>
</feature>
<protein>
    <recommendedName>
        <fullName evidence="4">Beta-amylase</fullName>
        <ecNumber evidence="4">3.2.1.2</ecNumber>
    </recommendedName>
</protein>
<comment type="caution">
    <text evidence="7">The sequence shown here is derived from an EMBL/GenBank/DDBJ whole genome shotgun (WGS) entry which is preliminary data.</text>
</comment>
<keyword evidence="8" id="KW-1185">Reference proteome</keyword>
<dbReference type="SUPFAM" id="SSF51445">
    <property type="entry name" value="(Trans)glycosidases"/>
    <property type="match status" value="1"/>
</dbReference>
<evidence type="ECO:0000313" key="7">
    <source>
        <dbReference type="EMBL" id="KAL2517348.1"/>
    </source>
</evidence>
<dbReference type="GO" id="GO:0000272">
    <property type="term" value="P:polysaccharide catabolic process"/>
    <property type="evidence" value="ECO:0007669"/>
    <property type="project" value="UniProtKB-KW"/>
</dbReference>
<organism evidence="7 8">
    <name type="scientific">Abeliophyllum distichum</name>
    <dbReference type="NCBI Taxonomy" id="126358"/>
    <lineage>
        <taxon>Eukaryota</taxon>
        <taxon>Viridiplantae</taxon>
        <taxon>Streptophyta</taxon>
        <taxon>Embryophyta</taxon>
        <taxon>Tracheophyta</taxon>
        <taxon>Spermatophyta</taxon>
        <taxon>Magnoliopsida</taxon>
        <taxon>eudicotyledons</taxon>
        <taxon>Gunneridae</taxon>
        <taxon>Pentapetalae</taxon>
        <taxon>asterids</taxon>
        <taxon>lamiids</taxon>
        <taxon>Lamiales</taxon>
        <taxon>Oleaceae</taxon>
        <taxon>Forsythieae</taxon>
        <taxon>Abeliophyllum</taxon>
    </lineage>
</organism>
<comment type="similarity">
    <text evidence="1 4">Belongs to the glycosyl hydrolase 14 family.</text>
</comment>
<evidence type="ECO:0000259" key="6">
    <source>
        <dbReference type="Pfam" id="PF05687"/>
    </source>
</evidence>
<dbReference type="InterPro" id="IPR017853">
    <property type="entry name" value="GH"/>
</dbReference>
<feature type="domain" description="BES1/BZR1 plant transcription factor N-terminal" evidence="6">
    <location>
        <begin position="86"/>
        <end position="246"/>
    </location>
</feature>
<sequence length="709" mass="79779">MNSNANNMNHHHQSSIATTQDLDPPPPSPSASASASASAATTTTTTHRYHPQPHPLQPQPTRRPRGFAATMSNNANTITTSTPPPKSRKEREKEKERTKLRERHRRAITSRMLAGLRQYGNFTLPARADMNDVLAALAREAGWIVEADGTTYRQSPPLPPPVANLSTINHYNNNNNTSNMGAYPARSVESPLSSSSWKNCSTRSSVDCQPSALRIDETLSPASLDSVVVAERDTKFDKCTSATAINSPECFGADQIVQDIHCGEHGNGFSGTFSVPVYVRLATGLINNFCQLVDPEGIKDELRHLKSLCVDGVVVDCWWGIVEGWNPQKYEWSGYRQLFDIIREFEIKLQVVMSFHEYGGNDSGGIYITLPQWVLEIGKSNQDIFFTDREGRRNTECLSWGIDKERVLRGRTGIEVYFDLMRSFRTEFDDLFTDGLISAVEIGLGASGELKYPSFSERMGWRYPGIGEFQCYDKYSLQNLCKAAKVRGHSFWARGPDNAGYYNSKPHESGFFCERGDYDSYYGRFFLNWYTQVLIDHADNVLSLASLAFEDTQIVVKIPAVYWWYKTTSHAAELTAGYYNPTNKDGYSPVFDVLKKHSVTMKFIVPGLQVSYNEIDDPLSDPEGLSWQVLNSAWERGLTVAGQNAQSCYDRDGFTRLVEIAKPRNHPDHRHFSFFVFQQPLPSIERTICFSDIDCFIKSMHGDSSNSEF</sequence>
<accession>A0ABD1TX92</accession>
<feature type="compositionally biased region" description="Low complexity" evidence="5">
    <location>
        <begin position="30"/>
        <end position="46"/>
    </location>
</feature>
<feature type="region of interest" description="Disordered" evidence="5">
    <location>
        <begin position="1"/>
        <end position="102"/>
    </location>
</feature>
<keyword evidence="4" id="KW-0378">Hydrolase</keyword>
<dbReference type="EMBL" id="JBFOLK010000004">
    <property type="protein sequence ID" value="KAL2517348.1"/>
    <property type="molecule type" value="Genomic_DNA"/>
</dbReference>
<gene>
    <name evidence="7" type="ORF">Adt_13595</name>
</gene>
<dbReference type="GO" id="GO:0006355">
    <property type="term" value="P:regulation of DNA-templated transcription"/>
    <property type="evidence" value="ECO:0007669"/>
    <property type="project" value="UniProtKB-ARBA"/>
</dbReference>
<keyword evidence="3 4" id="KW-0624">Polysaccharide degradation</keyword>
<keyword evidence="4" id="KW-0326">Glycosidase</keyword>
<dbReference type="Proteomes" id="UP001604336">
    <property type="component" value="Unassembled WGS sequence"/>
</dbReference>
<proteinExistence type="inferred from homology"/>
<dbReference type="Pfam" id="PF05687">
    <property type="entry name" value="BES1_N"/>
    <property type="match status" value="1"/>
</dbReference>
<dbReference type="EC" id="3.2.1.2" evidence="4"/>
<dbReference type="InterPro" id="IPR008540">
    <property type="entry name" value="BES1_N"/>
</dbReference>
<dbReference type="AlphaFoldDB" id="A0ABD1TX92"/>
<dbReference type="Pfam" id="PF01373">
    <property type="entry name" value="Glyco_hydro_14"/>
    <property type="match status" value="1"/>
</dbReference>
<dbReference type="InterPro" id="IPR001554">
    <property type="entry name" value="Glyco_hydro_14"/>
</dbReference>
<dbReference type="GO" id="GO:0016161">
    <property type="term" value="F:beta-amylase activity"/>
    <property type="evidence" value="ECO:0007669"/>
    <property type="project" value="UniProtKB-EC"/>
</dbReference>
<name>A0ABD1TX92_9LAMI</name>
<evidence type="ECO:0000256" key="1">
    <source>
        <dbReference type="ARBA" id="ARBA00005652"/>
    </source>
</evidence>
<reference evidence="8" key="1">
    <citation type="submission" date="2024-07" db="EMBL/GenBank/DDBJ databases">
        <title>Two chromosome-level genome assemblies of Korean endemic species Abeliophyllum distichum and Forsythia ovata (Oleaceae).</title>
        <authorList>
            <person name="Jang H."/>
        </authorList>
    </citation>
    <scope>NUCLEOTIDE SEQUENCE [LARGE SCALE GENOMIC DNA]</scope>
</reference>
<dbReference type="PANTHER" id="PTHR31352:SF8">
    <property type="entry name" value="BETA-AMYLASE 8"/>
    <property type="match status" value="1"/>
</dbReference>
<evidence type="ECO:0000256" key="5">
    <source>
        <dbReference type="SAM" id="MobiDB-lite"/>
    </source>
</evidence>